<gene>
    <name evidence="4" type="ORF">B0T18DRAFT_323494</name>
</gene>
<proteinExistence type="predicted"/>
<accession>A0AA40F3B0</accession>
<dbReference type="EMBL" id="JAUKUD010000003">
    <property type="protein sequence ID" value="KAK0750424.1"/>
    <property type="molecule type" value="Genomic_DNA"/>
</dbReference>
<dbReference type="SUPFAM" id="SSF143437">
    <property type="entry name" value="THUMP domain-like"/>
    <property type="match status" value="1"/>
</dbReference>
<dbReference type="PROSITE" id="PS51165">
    <property type="entry name" value="THUMP"/>
    <property type="match status" value="1"/>
</dbReference>
<evidence type="ECO:0000259" key="3">
    <source>
        <dbReference type="PROSITE" id="PS51165"/>
    </source>
</evidence>
<keyword evidence="1" id="KW-0694">RNA-binding</keyword>
<dbReference type="InterPro" id="IPR004114">
    <property type="entry name" value="THUMP_dom"/>
</dbReference>
<dbReference type="Proteomes" id="UP001172155">
    <property type="component" value="Unassembled WGS sequence"/>
</dbReference>
<dbReference type="CDD" id="cd11717">
    <property type="entry name" value="THUMP_THUMPD1_like"/>
    <property type="match status" value="1"/>
</dbReference>
<dbReference type="Pfam" id="PF02926">
    <property type="entry name" value="THUMP"/>
    <property type="match status" value="1"/>
</dbReference>
<feature type="domain" description="THUMP" evidence="3">
    <location>
        <begin position="157"/>
        <end position="269"/>
    </location>
</feature>
<evidence type="ECO:0000256" key="2">
    <source>
        <dbReference type="SAM" id="MobiDB-lite"/>
    </source>
</evidence>
<dbReference type="PANTHER" id="PTHR13452:SF10">
    <property type="entry name" value="THUMP DOMAIN-CONTAINING PROTEIN 1"/>
    <property type="match status" value="1"/>
</dbReference>
<dbReference type="PANTHER" id="PTHR13452">
    <property type="entry name" value="THUMP DOMAIN CONTAINING PROTEIN 1-RELATED"/>
    <property type="match status" value="1"/>
</dbReference>
<reference evidence="4" key="1">
    <citation type="submission" date="2023-06" db="EMBL/GenBank/DDBJ databases">
        <title>Genome-scale phylogeny and comparative genomics of the fungal order Sordariales.</title>
        <authorList>
            <consortium name="Lawrence Berkeley National Laboratory"/>
            <person name="Hensen N."/>
            <person name="Bonometti L."/>
            <person name="Westerberg I."/>
            <person name="Brannstrom I.O."/>
            <person name="Guillou S."/>
            <person name="Cros-Aarteil S."/>
            <person name="Calhoun S."/>
            <person name="Haridas S."/>
            <person name="Kuo A."/>
            <person name="Mondo S."/>
            <person name="Pangilinan J."/>
            <person name="Riley R."/>
            <person name="LaButti K."/>
            <person name="Andreopoulos B."/>
            <person name="Lipzen A."/>
            <person name="Chen C."/>
            <person name="Yanf M."/>
            <person name="Daum C."/>
            <person name="Ng V."/>
            <person name="Clum A."/>
            <person name="Steindorff A."/>
            <person name="Ohm R."/>
            <person name="Martin F."/>
            <person name="Silar P."/>
            <person name="Natvig D."/>
            <person name="Lalanne C."/>
            <person name="Gautier V."/>
            <person name="Ament-velasquez S.L."/>
            <person name="Kruys A."/>
            <person name="Hutchinson M.I."/>
            <person name="Powell A.J."/>
            <person name="Barry K."/>
            <person name="Miller A.N."/>
            <person name="Grigoriev I.V."/>
            <person name="Debuchy R."/>
            <person name="Gladieux P."/>
            <person name="Thoren M.H."/>
            <person name="Johannesson H."/>
        </authorList>
    </citation>
    <scope>NUCLEOTIDE SEQUENCE</scope>
    <source>
        <strain evidence="4">SMH3187-1</strain>
    </source>
</reference>
<dbReference type="GO" id="GO:0003723">
    <property type="term" value="F:RNA binding"/>
    <property type="evidence" value="ECO:0007669"/>
    <property type="project" value="UniProtKB-UniRule"/>
</dbReference>
<evidence type="ECO:0000256" key="1">
    <source>
        <dbReference type="PROSITE-ProRule" id="PRU00529"/>
    </source>
</evidence>
<feature type="non-terminal residue" evidence="4">
    <location>
        <position position="1"/>
    </location>
</feature>
<evidence type="ECO:0000313" key="4">
    <source>
        <dbReference type="EMBL" id="KAK0750424.1"/>
    </source>
</evidence>
<protein>
    <recommendedName>
        <fullName evidence="3">THUMP domain-containing protein</fullName>
    </recommendedName>
</protein>
<dbReference type="AlphaFoldDB" id="A0AA40F3B0"/>
<dbReference type="GO" id="GO:0006400">
    <property type="term" value="P:tRNA modification"/>
    <property type="evidence" value="ECO:0007669"/>
    <property type="project" value="InterPro"/>
</dbReference>
<keyword evidence="5" id="KW-1185">Reference proteome</keyword>
<organism evidence="4 5">
    <name type="scientific">Schizothecium vesticola</name>
    <dbReference type="NCBI Taxonomy" id="314040"/>
    <lineage>
        <taxon>Eukaryota</taxon>
        <taxon>Fungi</taxon>
        <taxon>Dikarya</taxon>
        <taxon>Ascomycota</taxon>
        <taxon>Pezizomycotina</taxon>
        <taxon>Sordariomycetes</taxon>
        <taxon>Sordariomycetidae</taxon>
        <taxon>Sordariales</taxon>
        <taxon>Schizotheciaceae</taxon>
        <taxon>Schizothecium</taxon>
    </lineage>
</organism>
<comment type="caution">
    <text evidence="4">The sequence shown here is derived from an EMBL/GenBank/DDBJ whole genome shotgun (WGS) entry which is preliminary data.</text>
</comment>
<feature type="region of interest" description="Disordered" evidence="2">
    <location>
        <begin position="179"/>
        <end position="211"/>
    </location>
</feature>
<dbReference type="InterPro" id="IPR040183">
    <property type="entry name" value="THUMPD1-like"/>
</dbReference>
<evidence type="ECO:0000313" key="5">
    <source>
        <dbReference type="Proteomes" id="UP001172155"/>
    </source>
</evidence>
<name>A0AA40F3B0_9PEZI</name>
<dbReference type="Gene3D" id="3.30.2300.10">
    <property type="entry name" value="THUMP superfamily"/>
    <property type="match status" value="1"/>
</dbReference>
<sequence length="300" mass="33175">GNDGKWKTAHHEAKKLDLLQPGDQGIWVSCARRQEAKATREVCQLFTQYLEKMYGIKDKDDAGSDDEDVDDIEAAVKKEAAALKTKGTKDAVDEYFTPLKMNVDCLVFFKTRHPIQPIEFVKRICSDAQGPKEPGQFRCRYVNRLTPITHIGKANKTGVLEVAKRVLAPHFKLSAKAAAPSADESVAGDENEGQAEAGAEPASEKPQAEAPEFAVRPSIRNHTTLQRLYVIQETAGLIDQENHKVNLSSPDKVLLIEIYQTVCGMSVVGSDWEELKKYNLSELYGESAKTAKESRDSAEA</sequence>